<proteinExistence type="predicted"/>
<evidence type="ECO:0000259" key="1">
    <source>
        <dbReference type="PROSITE" id="PS50213"/>
    </source>
</evidence>
<feature type="domain" description="FAS1" evidence="1">
    <location>
        <begin position="39"/>
        <end position="160"/>
    </location>
</feature>
<dbReference type="PANTHER" id="PTHR10900">
    <property type="entry name" value="PERIOSTIN-RELATED"/>
    <property type="match status" value="1"/>
</dbReference>
<comment type="caution">
    <text evidence="2">The sequence shown here is derived from an EMBL/GenBank/DDBJ whole genome shotgun (WGS) entry which is preliminary data.</text>
</comment>
<reference evidence="2 3" key="1">
    <citation type="submission" date="2018-08" db="EMBL/GenBank/DDBJ databases">
        <title>A genome reference for cultivated species of the human gut microbiota.</title>
        <authorList>
            <person name="Zou Y."/>
            <person name="Xue W."/>
            <person name="Luo G."/>
        </authorList>
    </citation>
    <scope>NUCLEOTIDE SEQUENCE [LARGE SCALE GENOMIC DNA]</scope>
    <source>
        <strain evidence="2 3">AM40-30BH</strain>
    </source>
</reference>
<organism evidence="2 3">
    <name type="scientific">Bacteroides nordii</name>
    <dbReference type="NCBI Taxonomy" id="291645"/>
    <lineage>
        <taxon>Bacteria</taxon>
        <taxon>Pseudomonadati</taxon>
        <taxon>Bacteroidota</taxon>
        <taxon>Bacteroidia</taxon>
        <taxon>Bacteroidales</taxon>
        <taxon>Bacteroidaceae</taxon>
        <taxon>Bacteroides</taxon>
    </lineage>
</organism>
<dbReference type="GO" id="GO:0005615">
    <property type="term" value="C:extracellular space"/>
    <property type="evidence" value="ECO:0007669"/>
    <property type="project" value="TreeGrafter"/>
</dbReference>
<name>A0A413VK17_9BACE</name>
<gene>
    <name evidence="2" type="ORF">DW888_14600</name>
</gene>
<dbReference type="PROSITE" id="PS51257">
    <property type="entry name" value="PROKAR_LIPOPROTEIN"/>
    <property type="match status" value="1"/>
</dbReference>
<dbReference type="AlphaFoldDB" id="A0A413VK17"/>
<dbReference type="PROSITE" id="PS50213">
    <property type="entry name" value="FAS1"/>
    <property type="match status" value="2"/>
</dbReference>
<sequence length="519" mass="58868">MKNTIKTAFLFAVLFVSFMMYSCKDEWNEHYDRDQTLPDQNLYELIKESSSLSKFAKLIKVAGYDTLLVSTQTFTVWAPSDEAIAAVDESDLEQVRLLVSNHIARFNHSTSEPDSKVIRMINGKVYYYSHQDGLTFGGSSLISKDRLAKNGILHTVDKQIVYAHNLSEYITAQSNTTKIASFISRYLKEIQEEQGYDTITTWYNPLLEDKLYGLGNISAEDSVFTMIIPTDAAWDAAYERISPYFNVYNTDADLADSIKRIQTSLAIINDLIYRERINDPAEYTTLTSTSGSIITDVNNLFKGTSRVNASNGVIYLADEIRYDNTETWNKPISVECEEQEGRVTGSYTSIYTRTVGTNSGIGEISGNRYIEVQPTNTSAQPYVIFDIPDVLSGKYDIYADFIPAVIDGESFANDSTKLSFRITYMNAQGKLTPKTIKSDEFVTSGTKKTRIKVASEFEFPVSNYYDRLWMLDEENSLLPKDVTTNFRIDTNVSKTELGANIFTRKFRVDRIVFEPIRNK</sequence>
<protein>
    <submittedName>
        <fullName evidence="2">Fasciclin domain-containing protein</fullName>
    </submittedName>
</protein>
<dbReference type="EMBL" id="QSGO01000012">
    <property type="protein sequence ID" value="RHB33892.1"/>
    <property type="molecule type" value="Genomic_DNA"/>
</dbReference>
<dbReference type="Pfam" id="PF02469">
    <property type="entry name" value="Fasciclin"/>
    <property type="match status" value="1"/>
</dbReference>
<dbReference type="Gene3D" id="2.30.180.10">
    <property type="entry name" value="FAS1 domain"/>
    <property type="match status" value="1"/>
</dbReference>
<dbReference type="Proteomes" id="UP000284379">
    <property type="component" value="Unassembled WGS sequence"/>
</dbReference>
<accession>A0A413VK17</accession>
<dbReference type="PANTHER" id="PTHR10900:SF77">
    <property type="entry name" value="FI19380P1"/>
    <property type="match status" value="1"/>
</dbReference>
<feature type="domain" description="FAS1" evidence="1">
    <location>
        <begin position="183"/>
        <end position="321"/>
    </location>
</feature>
<dbReference type="SUPFAM" id="SSF82153">
    <property type="entry name" value="FAS1 domain"/>
    <property type="match status" value="1"/>
</dbReference>
<dbReference type="RefSeq" id="WP_122201839.1">
    <property type="nucleotide sequence ID" value="NZ_CABJFV010000012.1"/>
</dbReference>
<dbReference type="InterPro" id="IPR036378">
    <property type="entry name" value="FAS1_dom_sf"/>
</dbReference>
<evidence type="ECO:0000313" key="2">
    <source>
        <dbReference type="EMBL" id="RHB33892.1"/>
    </source>
</evidence>
<dbReference type="InterPro" id="IPR000782">
    <property type="entry name" value="FAS1_domain"/>
</dbReference>
<dbReference type="InterPro" id="IPR050904">
    <property type="entry name" value="Adhesion/Biosynth-related"/>
</dbReference>
<evidence type="ECO:0000313" key="3">
    <source>
        <dbReference type="Proteomes" id="UP000284379"/>
    </source>
</evidence>